<proteinExistence type="predicted"/>
<organism evidence="2 3">
    <name type="scientific">Protopolystoma xenopodis</name>
    <dbReference type="NCBI Taxonomy" id="117903"/>
    <lineage>
        <taxon>Eukaryota</taxon>
        <taxon>Metazoa</taxon>
        <taxon>Spiralia</taxon>
        <taxon>Lophotrochozoa</taxon>
        <taxon>Platyhelminthes</taxon>
        <taxon>Monogenea</taxon>
        <taxon>Polyopisthocotylea</taxon>
        <taxon>Polystomatidea</taxon>
        <taxon>Polystomatidae</taxon>
        <taxon>Protopolystoma</taxon>
    </lineage>
</organism>
<dbReference type="Proteomes" id="UP000784294">
    <property type="component" value="Unassembled WGS sequence"/>
</dbReference>
<evidence type="ECO:0000313" key="3">
    <source>
        <dbReference type="Proteomes" id="UP000784294"/>
    </source>
</evidence>
<comment type="caution">
    <text evidence="2">The sequence shown here is derived from an EMBL/GenBank/DDBJ whole genome shotgun (WGS) entry which is preliminary data.</text>
</comment>
<evidence type="ECO:0000256" key="1">
    <source>
        <dbReference type="SAM" id="MobiDB-lite"/>
    </source>
</evidence>
<protein>
    <submittedName>
        <fullName evidence="2">Uncharacterized protein</fullName>
    </submittedName>
</protein>
<accession>A0A3S5A4K8</accession>
<reference evidence="2" key="1">
    <citation type="submission" date="2018-11" db="EMBL/GenBank/DDBJ databases">
        <authorList>
            <consortium name="Pathogen Informatics"/>
        </authorList>
    </citation>
    <scope>NUCLEOTIDE SEQUENCE</scope>
</reference>
<dbReference type="EMBL" id="CAAALY010012820">
    <property type="protein sequence ID" value="VEL11776.1"/>
    <property type="molecule type" value="Genomic_DNA"/>
</dbReference>
<gene>
    <name evidence="2" type="ORF">PXEA_LOCUS5216</name>
</gene>
<feature type="region of interest" description="Disordered" evidence="1">
    <location>
        <begin position="42"/>
        <end position="65"/>
    </location>
</feature>
<dbReference type="AlphaFoldDB" id="A0A3S5A4K8"/>
<keyword evidence="3" id="KW-1185">Reference proteome</keyword>
<sequence length="95" mass="10705">MWLDPSVKVRMAASSALGRTGCGHRVYADVLARLQLLVDQPQSSDWPSDHRTYPKSPKGTIIETNRQNDFDGKKSQKARQIIKTLELLKEIGKLD</sequence>
<name>A0A3S5A4K8_9PLAT</name>
<evidence type="ECO:0000313" key="2">
    <source>
        <dbReference type="EMBL" id="VEL11776.1"/>
    </source>
</evidence>